<dbReference type="KEGG" id="ghi:107903367"/>
<dbReference type="GeneID" id="107903367"/>
<gene>
    <name evidence="3" type="primary">LOC107903367</name>
</gene>
<dbReference type="Proteomes" id="UP000818029">
    <property type="component" value="Chromosome D06"/>
</dbReference>
<reference evidence="2" key="1">
    <citation type="journal article" date="2020" name="Nat. Genet.">
        <title>Genomic diversifications of five Gossypium allopolyploid species and their impact on cotton improvement.</title>
        <authorList>
            <person name="Chen Z.J."/>
            <person name="Sreedasyam A."/>
            <person name="Ando A."/>
            <person name="Song Q."/>
            <person name="De Santiago L.M."/>
            <person name="Hulse-Kemp A.M."/>
            <person name="Ding M."/>
            <person name="Ye W."/>
            <person name="Kirkbride R.C."/>
            <person name="Jenkins J."/>
            <person name="Plott C."/>
            <person name="Lovell J."/>
            <person name="Lin Y.M."/>
            <person name="Vaughn R."/>
            <person name="Liu B."/>
            <person name="Simpson S."/>
            <person name="Scheffler B.E."/>
            <person name="Wen L."/>
            <person name="Saski C.A."/>
            <person name="Grover C.E."/>
            <person name="Hu G."/>
            <person name="Conover J.L."/>
            <person name="Carlson J.W."/>
            <person name="Shu S."/>
            <person name="Boston L.B."/>
            <person name="Williams M."/>
            <person name="Peterson D.G."/>
            <person name="McGee K."/>
            <person name="Jones D.C."/>
            <person name="Wendel J.F."/>
            <person name="Stelly D.M."/>
            <person name="Grimwood J."/>
            <person name="Schmutz J."/>
        </authorList>
    </citation>
    <scope>NUCLEOTIDE SEQUENCE [LARGE SCALE GENOMIC DNA]</scope>
    <source>
        <strain evidence="2">cv. TM-1</strain>
    </source>
</reference>
<protein>
    <submittedName>
        <fullName evidence="3">Translation initiation factor IF-2-like</fullName>
    </submittedName>
</protein>
<organism evidence="2 3">
    <name type="scientific">Gossypium hirsutum</name>
    <name type="common">Upland cotton</name>
    <name type="synonym">Gossypium mexicanum</name>
    <dbReference type="NCBI Taxonomy" id="3635"/>
    <lineage>
        <taxon>Eukaryota</taxon>
        <taxon>Viridiplantae</taxon>
        <taxon>Streptophyta</taxon>
        <taxon>Embryophyta</taxon>
        <taxon>Tracheophyta</taxon>
        <taxon>Spermatophyta</taxon>
        <taxon>Magnoliopsida</taxon>
        <taxon>eudicotyledons</taxon>
        <taxon>Gunneridae</taxon>
        <taxon>Pentapetalae</taxon>
        <taxon>rosids</taxon>
        <taxon>malvids</taxon>
        <taxon>Malvales</taxon>
        <taxon>Malvaceae</taxon>
        <taxon>Malvoideae</taxon>
        <taxon>Gossypium</taxon>
    </lineage>
</organism>
<sequence length="283" mass="29868">MQFSVLPSRESGDRGWSSTPNTQPRFSNLGQGPSQYNAESGQNHYGYGQNRYGQNSFPLGQSYGQNSFPLGQSYGQNSFPLGQNYCADGFNNFCGQYAGLIGGGPRSGVENHVYRPHAFGPNGEGVRPNFENHGYRPQTSGPNGGRPNGGFNSNLGPIDGFGPNDRIGLPATNPVSNNVQLNSTSPYVGSDVPWRTKPRARVFSASNPCFGLPRLGYLHASDYSDPSVSGSHINSAQCGASGDGSDSPAPGPAGSTSWYLDSGASNHVCQDDSALRDAVPYSG</sequence>
<evidence type="ECO:0000313" key="2">
    <source>
        <dbReference type="Proteomes" id="UP000818029"/>
    </source>
</evidence>
<feature type="compositionally biased region" description="Polar residues" evidence="1">
    <location>
        <begin position="51"/>
        <end position="64"/>
    </location>
</feature>
<feature type="region of interest" description="Disordered" evidence="1">
    <location>
        <begin position="1"/>
        <end position="64"/>
    </location>
</feature>
<dbReference type="RefSeq" id="XP_016684876.1">
    <property type="nucleotide sequence ID" value="XM_016829387.2"/>
</dbReference>
<feature type="compositionally biased region" description="Polar residues" evidence="1">
    <location>
        <begin position="226"/>
        <end position="238"/>
    </location>
</feature>
<feature type="region of interest" description="Disordered" evidence="1">
    <location>
        <begin position="226"/>
        <end position="260"/>
    </location>
</feature>
<keyword evidence="2" id="KW-1185">Reference proteome</keyword>
<feature type="region of interest" description="Disordered" evidence="1">
    <location>
        <begin position="120"/>
        <end position="166"/>
    </location>
</feature>
<name>A0A1U8J3I9_GOSHI</name>
<evidence type="ECO:0000256" key="1">
    <source>
        <dbReference type="SAM" id="MobiDB-lite"/>
    </source>
</evidence>
<feature type="compositionally biased region" description="Polar residues" evidence="1">
    <location>
        <begin position="16"/>
        <end position="43"/>
    </location>
</feature>
<proteinExistence type="predicted"/>
<reference evidence="3" key="2">
    <citation type="submission" date="2025-08" db="UniProtKB">
        <authorList>
            <consortium name="RefSeq"/>
        </authorList>
    </citation>
    <scope>IDENTIFICATION</scope>
</reference>
<accession>A0A1U8J3I9</accession>
<evidence type="ECO:0000313" key="3">
    <source>
        <dbReference type="RefSeq" id="XP_016684876.1"/>
    </source>
</evidence>
<dbReference type="AlphaFoldDB" id="A0A1U8J3I9"/>